<keyword evidence="2" id="KW-0472">Membrane</keyword>
<feature type="transmembrane region" description="Helical" evidence="2">
    <location>
        <begin position="96"/>
        <end position="117"/>
    </location>
</feature>
<sequence>MDTTGTSINPTTPRRTEALTTTETLATTTARRTKNVIITESVRRTVTVSTKETGMMKETSKTISRTTQADKIENSTTGSSLNKIVPREVHADKSSYAILILVALVVALVISICGVMFNNNIR</sequence>
<dbReference type="Proteomes" id="UP000031668">
    <property type="component" value="Unassembled WGS sequence"/>
</dbReference>
<keyword evidence="2" id="KW-1133">Transmembrane helix</keyword>
<feature type="region of interest" description="Disordered" evidence="1">
    <location>
        <begin position="50"/>
        <end position="78"/>
    </location>
</feature>
<reference evidence="3 4" key="1">
    <citation type="journal article" date="2014" name="Genome Biol. Evol.">
        <title>The genome of the myxosporean Thelohanellus kitauei shows adaptations to nutrient acquisition within its fish host.</title>
        <authorList>
            <person name="Yang Y."/>
            <person name="Xiong J."/>
            <person name="Zhou Z."/>
            <person name="Huo F."/>
            <person name="Miao W."/>
            <person name="Ran C."/>
            <person name="Liu Y."/>
            <person name="Zhang J."/>
            <person name="Feng J."/>
            <person name="Wang M."/>
            <person name="Wang M."/>
            <person name="Wang L."/>
            <person name="Yao B."/>
        </authorList>
    </citation>
    <scope>NUCLEOTIDE SEQUENCE [LARGE SCALE GENOMIC DNA]</scope>
    <source>
        <strain evidence="3">Wuqing</strain>
    </source>
</reference>
<dbReference type="AlphaFoldDB" id="A0A0C2MQ89"/>
<organism evidence="3 4">
    <name type="scientific">Thelohanellus kitauei</name>
    <name type="common">Myxosporean</name>
    <dbReference type="NCBI Taxonomy" id="669202"/>
    <lineage>
        <taxon>Eukaryota</taxon>
        <taxon>Metazoa</taxon>
        <taxon>Cnidaria</taxon>
        <taxon>Myxozoa</taxon>
        <taxon>Myxosporea</taxon>
        <taxon>Bivalvulida</taxon>
        <taxon>Platysporina</taxon>
        <taxon>Myxobolidae</taxon>
        <taxon>Thelohanellus</taxon>
    </lineage>
</organism>
<evidence type="ECO:0000313" key="3">
    <source>
        <dbReference type="EMBL" id="KII66520.1"/>
    </source>
</evidence>
<evidence type="ECO:0000313" key="4">
    <source>
        <dbReference type="Proteomes" id="UP000031668"/>
    </source>
</evidence>
<protein>
    <submittedName>
        <fullName evidence="3">Uncharacterized protein</fullName>
    </submittedName>
</protein>
<dbReference type="EMBL" id="JWZT01003512">
    <property type="protein sequence ID" value="KII66520.1"/>
    <property type="molecule type" value="Genomic_DNA"/>
</dbReference>
<name>A0A0C2MQ89_THEKT</name>
<gene>
    <name evidence="3" type="ORF">RF11_15979</name>
</gene>
<evidence type="ECO:0000256" key="1">
    <source>
        <dbReference type="SAM" id="MobiDB-lite"/>
    </source>
</evidence>
<keyword evidence="4" id="KW-1185">Reference proteome</keyword>
<comment type="caution">
    <text evidence="3">The sequence shown here is derived from an EMBL/GenBank/DDBJ whole genome shotgun (WGS) entry which is preliminary data.</text>
</comment>
<proteinExistence type="predicted"/>
<evidence type="ECO:0000256" key="2">
    <source>
        <dbReference type="SAM" id="Phobius"/>
    </source>
</evidence>
<accession>A0A0C2MQ89</accession>
<keyword evidence="2" id="KW-0812">Transmembrane</keyword>